<dbReference type="PANTHER" id="PTHR11964">
    <property type="entry name" value="S-ADENOSYLMETHIONINE SYNTHETASE"/>
    <property type="match status" value="1"/>
</dbReference>
<dbReference type="GO" id="GO:0006556">
    <property type="term" value="P:S-adenosylmethionine biosynthetic process"/>
    <property type="evidence" value="ECO:0007669"/>
    <property type="project" value="InterPro"/>
</dbReference>
<name>A0AAN9SK84_PSOTE</name>
<gene>
    <name evidence="3" type="ORF">VNO78_18251</name>
</gene>
<dbReference type="GO" id="GO:0004478">
    <property type="term" value="F:methionine adenosyltransferase activity"/>
    <property type="evidence" value="ECO:0007669"/>
    <property type="project" value="InterPro"/>
</dbReference>
<organism evidence="3 4">
    <name type="scientific">Psophocarpus tetragonolobus</name>
    <name type="common">Winged bean</name>
    <name type="synonym">Dolichos tetragonolobus</name>
    <dbReference type="NCBI Taxonomy" id="3891"/>
    <lineage>
        <taxon>Eukaryota</taxon>
        <taxon>Viridiplantae</taxon>
        <taxon>Streptophyta</taxon>
        <taxon>Embryophyta</taxon>
        <taxon>Tracheophyta</taxon>
        <taxon>Spermatophyta</taxon>
        <taxon>Magnoliopsida</taxon>
        <taxon>eudicotyledons</taxon>
        <taxon>Gunneridae</taxon>
        <taxon>Pentapetalae</taxon>
        <taxon>rosids</taxon>
        <taxon>fabids</taxon>
        <taxon>Fabales</taxon>
        <taxon>Fabaceae</taxon>
        <taxon>Papilionoideae</taxon>
        <taxon>50 kb inversion clade</taxon>
        <taxon>NPAAA clade</taxon>
        <taxon>indigoferoid/millettioid clade</taxon>
        <taxon>Phaseoleae</taxon>
        <taxon>Psophocarpus</taxon>
    </lineage>
</organism>
<proteinExistence type="predicted"/>
<reference evidence="3 4" key="1">
    <citation type="submission" date="2024-01" db="EMBL/GenBank/DDBJ databases">
        <title>The genomes of 5 underutilized Papilionoideae crops provide insights into root nodulation and disease resistanc.</title>
        <authorList>
            <person name="Jiang F."/>
        </authorList>
    </citation>
    <scope>NUCLEOTIDE SEQUENCE [LARGE SCALE GENOMIC DNA]</scope>
    <source>
        <strain evidence="3">DUOXIRENSHENG_FW03</strain>
        <tissue evidence="3">Leaves</tissue>
    </source>
</reference>
<keyword evidence="4" id="KW-1185">Reference proteome</keyword>
<comment type="caution">
    <text evidence="3">The sequence shown here is derived from an EMBL/GenBank/DDBJ whole genome shotgun (WGS) entry which is preliminary data.</text>
</comment>
<dbReference type="GO" id="GO:0046872">
    <property type="term" value="F:metal ion binding"/>
    <property type="evidence" value="ECO:0007669"/>
    <property type="project" value="UniProtKB-KW"/>
</dbReference>
<dbReference type="InterPro" id="IPR022636">
    <property type="entry name" value="S-AdoMet_synthetase_sfam"/>
</dbReference>
<dbReference type="InterPro" id="IPR022629">
    <property type="entry name" value="S-AdoMet_synt_central"/>
</dbReference>
<dbReference type="Pfam" id="PF02772">
    <property type="entry name" value="S-AdoMet_synt_M"/>
    <property type="match status" value="1"/>
</dbReference>
<dbReference type="Gene3D" id="3.30.300.10">
    <property type="match status" value="1"/>
</dbReference>
<evidence type="ECO:0000313" key="4">
    <source>
        <dbReference type="Proteomes" id="UP001386955"/>
    </source>
</evidence>
<dbReference type="EMBL" id="JAYMYS010000004">
    <property type="protein sequence ID" value="KAK7397084.1"/>
    <property type="molecule type" value="Genomic_DNA"/>
</dbReference>
<dbReference type="InterPro" id="IPR002133">
    <property type="entry name" value="S-AdoMet_synthetase"/>
</dbReference>
<dbReference type="Proteomes" id="UP001386955">
    <property type="component" value="Unassembled WGS sequence"/>
</dbReference>
<dbReference type="AlphaFoldDB" id="A0AAN9SK84"/>
<evidence type="ECO:0000259" key="2">
    <source>
        <dbReference type="Pfam" id="PF02772"/>
    </source>
</evidence>
<accession>A0AAN9SK84</accession>
<feature type="domain" description="S-adenosylmethionine synthetase central" evidence="2">
    <location>
        <begin position="26"/>
        <end position="57"/>
    </location>
</feature>
<sequence length="73" mass="8493">MDTFLFTSEWENEGHPDKLCDYPESKGFHVGYATDETPELMPLSHVLATKLGSHLTQEWDQLLESWNNKLQKK</sequence>
<dbReference type="GO" id="GO:0005524">
    <property type="term" value="F:ATP binding"/>
    <property type="evidence" value="ECO:0007669"/>
    <property type="project" value="InterPro"/>
</dbReference>
<protein>
    <recommendedName>
        <fullName evidence="2">S-adenosylmethionine synthetase central domain-containing protein</fullName>
    </recommendedName>
</protein>
<evidence type="ECO:0000313" key="3">
    <source>
        <dbReference type="EMBL" id="KAK7397084.1"/>
    </source>
</evidence>
<evidence type="ECO:0000256" key="1">
    <source>
        <dbReference type="ARBA" id="ARBA00022723"/>
    </source>
</evidence>
<keyword evidence="1" id="KW-0479">Metal-binding</keyword>
<dbReference type="SUPFAM" id="SSF55973">
    <property type="entry name" value="S-adenosylmethionine synthetase"/>
    <property type="match status" value="2"/>
</dbReference>